<feature type="non-terminal residue" evidence="1">
    <location>
        <position position="27"/>
    </location>
</feature>
<accession>A0A392UF45</accession>
<evidence type="ECO:0000313" key="2">
    <source>
        <dbReference type="Proteomes" id="UP000265520"/>
    </source>
</evidence>
<dbReference type="Proteomes" id="UP000265520">
    <property type="component" value="Unassembled WGS sequence"/>
</dbReference>
<dbReference type="AlphaFoldDB" id="A0A392UF45"/>
<proteinExistence type="predicted"/>
<comment type="caution">
    <text evidence="1">The sequence shown here is derived from an EMBL/GenBank/DDBJ whole genome shotgun (WGS) entry which is preliminary data.</text>
</comment>
<organism evidence="1 2">
    <name type="scientific">Trifolium medium</name>
    <dbReference type="NCBI Taxonomy" id="97028"/>
    <lineage>
        <taxon>Eukaryota</taxon>
        <taxon>Viridiplantae</taxon>
        <taxon>Streptophyta</taxon>
        <taxon>Embryophyta</taxon>
        <taxon>Tracheophyta</taxon>
        <taxon>Spermatophyta</taxon>
        <taxon>Magnoliopsida</taxon>
        <taxon>eudicotyledons</taxon>
        <taxon>Gunneridae</taxon>
        <taxon>Pentapetalae</taxon>
        <taxon>rosids</taxon>
        <taxon>fabids</taxon>
        <taxon>Fabales</taxon>
        <taxon>Fabaceae</taxon>
        <taxon>Papilionoideae</taxon>
        <taxon>50 kb inversion clade</taxon>
        <taxon>NPAAA clade</taxon>
        <taxon>Hologalegina</taxon>
        <taxon>IRL clade</taxon>
        <taxon>Trifolieae</taxon>
        <taxon>Trifolium</taxon>
    </lineage>
</organism>
<dbReference type="EMBL" id="LXQA010788231">
    <property type="protein sequence ID" value="MCI71036.1"/>
    <property type="molecule type" value="Genomic_DNA"/>
</dbReference>
<protein>
    <submittedName>
        <fullName evidence="1">Uncharacterized protein</fullName>
    </submittedName>
</protein>
<evidence type="ECO:0000313" key="1">
    <source>
        <dbReference type="EMBL" id="MCI71036.1"/>
    </source>
</evidence>
<sequence length="27" mass="3188">MSQRSGLMGKSWNRLDITKLPQDPLWE</sequence>
<reference evidence="1 2" key="1">
    <citation type="journal article" date="2018" name="Front. Plant Sci.">
        <title>Red Clover (Trifolium pratense) and Zigzag Clover (T. medium) - A Picture of Genomic Similarities and Differences.</title>
        <authorList>
            <person name="Dluhosova J."/>
            <person name="Istvanek J."/>
            <person name="Nedelnik J."/>
            <person name="Repkova J."/>
        </authorList>
    </citation>
    <scope>NUCLEOTIDE SEQUENCE [LARGE SCALE GENOMIC DNA]</scope>
    <source>
        <strain evidence="2">cv. 10/8</strain>
        <tissue evidence="1">Leaf</tissue>
    </source>
</reference>
<name>A0A392UF45_9FABA</name>
<keyword evidence="2" id="KW-1185">Reference proteome</keyword>